<feature type="compositionally biased region" description="Polar residues" evidence="1">
    <location>
        <begin position="22"/>
        <end position="31"/>
    </location>
</feature>
<dbReference type="OrthoDB" id="3235454at2759"/>
<reference evidence="3" key="2">
    <citation type="submission" date="2015-01" db="EMBL/GenBank/DDBJ databases">
        <title>Evolutionary Origins and Diversification of the Mycorrhizal Mutualists.</title>
        <authorList>
            <consortium name="DOE Joint Genome Institute"/>
            <consortium name="Mycorrhizal Genomics Consortium"/>
            <person name="Kohler A."/>
            <person name="Kuo A."/>
            <person name="Nagy L.G."/>
            <person name="Floudas D."/>
            <person name="Copeland A."/>
            <person name="Barry K.W."/>
            <person name="Cichocki N."/>
            <person name="Veneault-Fourrey C."/>
            <person name="LaButti K."/>
            <person name="Lindquist E.A."/>
            <person name="Lipzen A."/>
            <person name="Lundell T."/>
            <person name="Morin E."/>
            <person name="Murat C."/>
            <person name="Riley R."/>
            <person name="Ohm R."/>
            <person name="Sun H."/>
            <person name="Tunlid A."/>
            <person name="Henrissat B."/>
            <person name="Grigoriev I.V."/>
            <person name="Hibbett D.S."/>
            <person name="Martin F."/>
        </authorList>
    </citation>
    <scope>NUCLEOTIDE SEQUENCE [LARGE SCALE GENOMIC DNA]</scope>
    <source>
        <strain evidence="3">MAFF 305830</strain>
    </source>
</reference>
<protein>
    <submittedName>
        <fullName evidence="2">Uncharacterized protein</fullName>
    </submittedName>
</protein>
<sequence length="164" mass="19217">MASRRTKENVRKERDSSEEDVGSSQPSTTSTDEQELMAMLKFKAKRDKEQAKLLADLKKEVKIAKDKKTRATIDRFVTAMDELAAMNTEYVLEQDKANETIRRLWVQVFDAQVEFSNYTNDYLKRMKGLEENRNRRQLEHLSLQKRACQDHQSCIDNLKESPKK</sequence>
<accession>A0A0C3AMV5</accession>
<name>A0A0C3AMV5_SERVB</name>
<evidence type="ECO:0000313" key="3">
    <source>
        <dbReference type="Proteomes" id="UP000054097"/>
    </source>
</evidence>
<gene>
    <name evidence="2" type="ORF">M408DRAFT_330913</name>
</gene>
<dbReference type="Proteomes" id="UP000054097">
    <property type="component" value="Unassembled WGS sequence"/>
</dbReference>
<dbReference type="EMBL" id="KN824310">
    <property type="protein sequence ID" value="KIM25920.1"/>
    <property type="molecule type" value="Genomic_DNA"/>
</dbReference>
<evidence type="ECO:0000256" key="1">
    <source>
        <dbReference type="SAM" id="MobiDB-lite"/>
    </source>
</evidence>
<reference evidence="2 3" key="1">
    <citation type="submission" date="2014-04" db="EMBL/GenBank/DDBJ databases">
        <authorList>
            <consortium name="DOE Joint Genome Institute"/>
            <person name="Kuo A."/>
            <person name="Zuccaro A."/>
            <person name="Kohler A."/>
            <person name="Nagy L.G."/>
            <person name="Floudas D."/>
            <person name="Copeland A."/>
            <person name="Barry K.W."/>
            <person name="Cichocki N."/>
            <person name="Veneault-Fourrey C."/>
            <person name="LaButti K."/>
            <person name="Lindquist E.A."/>
            <person name="Lipzen A."/>
            <person name="Lundell T."/>
            <person name="Morin E."/>
            <person name="Murat C."/>
            <person name="Sun H."/>
            <person name="Tunlid A."/>
            <person name="Henrissat B."/>
            <person name="Grigoriev I.V."/>
            <person name="Hibbett D.S."/>
            <person name="Martin F."/>
            <person name="Nordberg H.P."/>
            <person name="Cantor M.N."/>
            <person name="Hua S.X."/>
        </authorList>
    </citation>
    <scope>NUCLEOTIDE SEQUENCE [LARGE SCALE GENOMIC DNA]</scope>
    <source>
        <strain evidence="2 3">MAFF 305830</strain>
    </source>
</reference>
<keyword evidence="3" id="KW-1185">Reference proteome</keyword>
<organism evidence="2 3">
    <name type="scientific">Serendipita vermifera MAFF 305830</name>
    <dbReference type="NCBI Taxonomy" id="933852"/>
    <lineage>
        <taxon>Eukaryota</taxon>
        <taxon>Fungi</taxon>
        <taxon>Dikarya</taxon>
        <taxon>Basidiomycota</taxon>
        <taxon>Agaricomycotina</taxon>
        <taxon>Agaricomycetes</taxon>
        <taxon>Sebacinales</taxon>
        <taxon>Serendipitaceae</taxon>
        <taxon>Serendipita</taxon>
    </lineage>
</organism>
<dbReference type="AlphaFoldDB" id="A0A0C3AMV5"/>
<feature type="compositionally biased region" description="Basic and acidic residues" evidence="1">
    <location>
        <begin position="1"/>
        <end position="15"/>
    </location>
</feature>
<evidence type="ECO:0000313" key="2">
    <source>
        <dbReference type="EMBL" id="KIM25920.1"/>
    </source>
</evidence>
<feature type="region of interest" description="Disordered" evidence="1">
    <location>
        <begin position="1"/>
        <end position="34"/>
    </location>
</feature>
<dbReference type="HOGENOM" id="CLU_1620080_0_0_1"/>
<proteinExistence type="predicted"/>